<proteinExistence type="inferred from homology"/>
<dbReference type="Proteomes" id="UP000622552">
    <property type="component" value="Unassembled WGS sequence"/>
</dbReference>
<comment type="caution">
    <text evidence="7">The sequence shown here is derived from an EMBL/GenBank/DDBJ whole genome shotgun (WGS) entry which is preliminary data.</text>
</comment>
<feature type="domain" description="NAD-dependent epimerase/dehydratase" evidence="6">
    <location>
        <begin position="2"/>
        <end position="221"/>
    </location>
</feature>
<name>A0A8J7GMJ1_9ACTN</name>
<evidence type="ECO:0000256" key="4">
    <source>
        <dbReference type="ARBA" id="ARBA00031367"/>
    </source>
</evidence>
<dbReference type="PANTHER" id="PTHR43725">
    <property type="entry name" value="UDP-GLUCOSE 4-EPIMERASE"/>
    <property type="match status" value="1"/>
</dbReference>
<keyword evidence="8" id="KW-1185">Reference proteome</keyword>
<evidence type="ECO:0000259" key="6">
    <source>
        <dbReference type="Pfam" id="PF01370"/>
    </source>
</evidence>
<dbReference type="GO" id="GO:0016853">
    <property type="term" value="F:isomerase activity"/>
    <property type="evidence" value="ECO:0007669"/>
    <property type="project" value="UniProtKB-KW"/>
</dbReference>
<comment type="similarity">
    <text evidence="2">Belongs to the NAD(P)-dependent epimerase/dehydratase family.</text>
</comment>
<evidence type="ECO:0000256" key="5">
    <source>
        <dbReference type="ARBA" id="ARBA00033067"/>
    </source>
</evidence>
<evidence type="ECO:0000313" key="8">
    <source>
        <dbReference type="Proteomes" id="UP000622552"/>
    </source>
</evidence>
<dbReference type="SUPFAM" id="SSF51735">
    <property type="entry name" value="NAD(P)-binding Rossmann-fold domains"/>
    <property type="match status" value="1"/>
</dbReference>
<dbReference type="PANTHER" id="PTHR43725:SF53">
    <property type="entry name" value="UDP-ARABINOSE 4-EPIMERASE 1"/>
    <property type="match status" value="1"/>
</dbReference>
<protein>
    <recommendedName>
        <fullName evidence="3">UDP-glucose 4-epimerase</fullName>
    </recommendedName>
    <alternativeName>
        <fullName evidence="5">Galactowaldenase</fullName>
    </alternativeName>
    <alternativeName>
        <fullName evidence="4">UDP-galactose 4-epimerase</fullName>
    </alternativeName>
</protein>
<dbReference type="InterPro" id="IPR036291">
    <property type="entry name" value="NAD(P)-bd_dom_sf"/>
</dbReference>
<dbReference type="InterPro" id="IPR001509">
    <property type="entry name" value="Epimerase_deHydtase"/>
</dbReference>
<dbReference type="EMBL" id="JADOUF010000001">
    <property type="protein sequence ID" value="MBG6141071.1"/>
    <property type="molecule type" value="Genomic_DNA"/>
</dbReference>
<evidence type="ECO:0000256" key="1">
    <source>
        <dbReference type="ARBA" id="ARBA00004947"/>
    </source>
</evidence>
<dbReference type="AlphaFoldDB" id="A0A8J7GMJ1"/>
<evidence type="ECO:0000256" key="2">
    <source>
        <dbReference type="ARBA" id="ARBA00007637"/>
    </source>
</evidence>
<dbReference type="Gene3D" id="3.90.25.10">
    <property type="entry name" value="UDP-galactose 4-epimerase, domain 1"/>
    <property type="match status" value="1"/>
</dbReference>
<accession>A0A8J7GMJ1</accession>
<dbReference type="GO" id="GO:0033499">
    <property type="term" value="P:galactose catabolic process via UDP-galactose, Leloir pathway"/>
    <property type="evidence" value="ECO:0007669"/>
    <property type="project" value="TreeGrafter"/>
</dbReference>
<sequence>MRALMGADLRVVVLDDLSAGRAGRLPPTVPLIRADVRDRMTVRDAIIRYHVSGVIHLAALKDVAASYEDPLGYHRANLDTLADLLEVLVDLRTPHLVFSSTAAVYGTADSYAEDAPTRPSSPYGRTKLAGEWLIGDVGAATGLNHAILRFFNVAGAGAPALADTGGDNLLPRLLRAAVEGGKATVHGTGHPTPDGSCVRDYVHPSDIAGAHVAAVRALEAGGLTADTLNVSRGVGVSVLELIAAVERATGQPLPYVVGEPRPGDPPTAVADPARIRDRLGWRAQRSLDDIVGSAWAATAAQLRIARQRRPHDVATTL</sequence>
<evidence type="ECO:0000256" key="3">
    <source>
        <dbReference type="ARBA" id="ARBA00018569"/>
    </source>
</evidence>
<organism evidence="7 8">
    <name type="scientific">Longispora fulva</name>
    <dbReference type="NCBI Taxonomy" id="619741"/>
    <lineage>
        <taxon>Bacteria</taxon>
        <taxon>Bacillati</taxon>
        <taxon>Actinomycetota</taxon>
        <taxon>Actinomycetes</taxon>
        <taxon>Micromonosporales</taxon>
        <taxon>Micromonosporaceae</taxon>
        <taxon>Longispora</taxon>
    </lineage>
</organism>
<reference evidence="7" key="1">
    <citation type="submission" date="2020-11" db="EMBL/GenBank/DDBJ databases">
        <title>Sequencing the genomes of 1000 actinobacteria strains.</title>
        <authorList>
            <person name="Klenk H.-P."/>
        </authorList>
    </citation>
    <scope>NUCLEOTIDE SEQUENCE</scope>
    <source>
        <strain evidence="7">DSM 45356</strain>
    </source>
</reference>
<dbReference type="Pfam" id="PF01370">
    <property type="entry name" value="Epimerase"/>
    <property type="match status" value="1"/>
</dbReference>
<comment type="pathway">
    <text evidence="1">Carbohydrate metabolism; galactose metabolism.</text>
</comment>
<keyword evidence="7" id="KW-0413">Isomerase</keyword>
<gene>
    <name evidence="7" type="ORF">IW245_007265</name>
</gene>
<dbReference type="Gene3D" id="3.40.50.720">
    <property type="entry name" value="NAD(P)-binding Rossmann-like Domain"/>
    <property type="match status" value="1"/>
</dbReference>
<evidence type="ECO:0000313" key="7">
    <source>
        <dbReference type="EMBL" id="MBG6141071.1"/>
    </source>
</evidence>